<name>C9Y450_CROTZ</name>
<dbReference type="HOGENOM" id="CLU_077369_0_0_6"/>
<dbReference type="PROSITE" id="PS50088">
    <property type="entry name" value="ANK_REPEAT"/>
    <property type="match status" value="2"/>
</dbReference>
<evidence type="ECO:0000256" key="1">
    <source>
        <dbReference type="PROSITE-ProRule" id="PRU00023"/>
    </source>
</evidence>
<dbReference type="AlphaFoldDB" id="C9Y450"/>
<dbReference type="EMBL" id="FN543093">
    <property type="protein sequence ID" value="CBA26796.1"/>
    <property type="molecule type" value="Genomic_DNA"/>
</dbReference>
<accession>C9Y450</accession>
<dbReference type="PROSITE" id="PS50297">
    <property type="entry name" value="ANK_REP_REGION"/>
    <property type="match status" value="1"/>
</dbReference>
<feature type="repeat" description="ANK" evidence="1">
    <location>
        <begin position="143"/>
        <end position="176"/>
    </location>
</feature>
<proteinExistence type="predicted"/>
<keyword evidence="1" id="KW-0040">ANK repeat</keyword>
<dbReference type="KEGG" id="ctu:CTU_01030"/>
<evidence type="ECO:0000256" key="2">
    <source>
        <dbReference type="SAM" id="SignalP"/>
    </source>
</evidence>
<dbReference type="SMART" id="SM00248">
    <property type="entry name" value="ANK"/>
    <property type="match status" value="4"/>
</dbReference>
<gene>
    <name evidence="3" type="ordered locus">Ctu_01030</name>
</gene>
<sequence>MKSLRRLICSLFAGLALFSVVIPGHGSTNMKQAAPEVYFSGTQLQLAQAIAEHNLSEVNALAKSTNLNKPGSQEMTLLMYALLEATNGDAKSLDIVTDLVKAGADPLQEIPDFGSPAAVMASSNNPAYIKALIAGGLSPNAMTNYQPLIFNSATENSFSVLKYLLSAGADINKTDSAGKTVLMVALADMELDQVEYLLNHGANPNIVTPAGMSFSSMLQSVMKRESDSGSRTVNKLEEIRRLAISKGMK</sequence>
<dbReference type="Proteomes" id="UP000002069">
    <property type="component" value="Chromosome"/>
</dbReference>
<reference evidence="4" key="2">
    <citation type="journal article" date="2011" name="J. Bacteriol.">
        <title>Complete genome sequence of Cronobacter turicensis LMG 23827, a food-borne pathogen causing deaths in neonates.</title>
        <authorList>
            <person name="Stephan R."/>
            <person name="Lehner A."/>
            <person name="Tischler P."/>
            <person name="Rattei T."/>
        </authorList>
    </citation>
    <scope>NUCLEOTIDE SEQUENCE [LARGE SCALE GENOMIC DNA]</scope>
    <source>
        <strain evidence="4">DSM 18703 / CCUG 55852 / LMG 23827 / z3032</strain>
    </source>
</reference>
<feature type="repeat" description="ANK" evidence="1">
    <location>
        <begin position="177"/>
        <end position="209"/>
    </location>
</feature>
<dbReference type="SUPFAM" id="SSF48403">
    <property type="entry name" value="Ankyrin repeat"/>
    <property type="match status" value="1"/>
</dbReference>
<dbReference type="Gene3D" id="1.25.40.20">
    <property type="entry name" value="Ankyrin repeat-containing domain"/>
    <property type="match status" value="1"/>
</dbReference>
<dbReference type="InterPro" id="IPR036770">
    <property type="entry name" value="Ankyrin_rpt-contain_sf"/>
</dbReference>
<organism evidence="3 4">
    <name type="scientific">Cronobacter turicensis (strain DSM 18703 / CCUG 55852 / LMG 23827 / z3032)</name>
    <dbReference type="NCBI Taxonomy" id="693216"/>
    <lineage>
        <taxon>Bacteria</taxon>
        <taxon>Pseudomonadati</taxon>
        <taxon>Pseudomonadota</taxon>
        <taxon>Gammaproteobacteria</taxon>
        <taxon>Enterobacterales</taxon>
        <taxon>Enterobacteriaceae</taxon>
        <taxon>Cronobacter</taxon>
    </lineage>
</organism>
<feature type="signal peptide" evidence="2">
    <location>
        <begin position="1"/>
        <end position="26"/>
    </location>
</feature>
<reference evidence="3 4" key="1">
    <citation type="journal article" date="2010" name="J. Bacteriol.">
        <title>Complete Genome Sequence of Cronobacter turicensis LMG 23827, a foodborne pathogen causing deaths in neonates.</title>
        <authorList>
            <person name="Stephan R."/>
            <person name="Lehner A."/>
            <person name="Tischler P."/>
            <person name="Rattei T."/>
        </authorList>
    </citation>
    <scope>NUCLEOTIDE SEQUENCE [LARGE SCALE GENOMIC DNA]</scope>
    <source>
        <strain evidence="4">DSM 18703 / CCUG 55852 / LMG 23827 / z3032</strain>
    </source>
</reference>
<protein>
    <submittedName>
        <fullName evidence="3">Uncharacterized protein</fullName>
    </submittedName>
</protein>
<keyword evidence="4" id="KW-1185">Reference proteome</keyword>
<feature type="chain" id="PRO_5003003627" evidence="2">
    <location>
        <begin position="27"/>
        <end position="249"/>
    </location>
</feature>
<evidence type="ECO:0000313" key="3">
    <source>
        <dbReference type="EMBL" id="CBA26796.1"/>
    </source>
</evidence>
<dbReference type="PATRIC" id="fig|693216.3.peg.98"/>
<dbReference type="PANTHER" id="PTHR44207">
    <property type="entry name" value="SURFACE ANTIGEN BSPA-LIKE-RELATED"/>
    <property type="match status" value="1"/>
</dbReference>
<evidence type="ECO:0000313" key="4">
    <source>
        <dbReference type="Proteomes" id="UP000002069"/>
    </source>
</evidence>
<dbReference type="Pfam" id="PF12796">
    <property type="entry name" value="Ank_2"/>
    <property type="match status" value="1"/>
</dbReference>
<keyword evidence="2" id="KW-0732">Signal</keyword>
<dbReference type="InterPro" id="IPR002110">
    <property type="entry name" value="Ankyrin_rpt"/>
</dbReference>